<dbReference type="EMBL" id="LJRF01000214">
    <property type="protein sequence ID" value="KPY42350.1"/>
    <property type="molecule type" value="Genomic_DNA"/>
</dbReference>
<dbReference type="GeneID" id="47767111"/>
<feature type="signal peptide" evidence="1">
    <location>
        <begin position="1"/>
        <end position="20"/>
    </location>
</feature>
<dbReference type="PATRIC" id="fig|55398.3.peg.2706"/>
<reference evidence="2 3" key="1">
    <citation type="submission" date="2015-09" db="EMBL/GenBank/DDBJ databases">
        <title>Genome announcement of multiple Pseudomonas syringae strains.</title>
        <authorList>
            <person name="Thakur S."/>
            <person name="Wang P.W."/>
            <person name="Gong Y."/>
            <person name="Weir B.S."/>
            <person name="Guttman D.S."/>
        </authorList>
    </citation>
    <scope>NUCLEOTIDE SEQUENCE [LARGE SCALE GENOMIC DNA]</scope>
    <source>
        <strain evidence="2 3">ICMP3882</strain>
    </source>
</reference>
<protein>
    <submittedName>
        <fullName evidence="2">NADH-quinone oxidoreductase subunit A</fullName>
    </submittedName>
</protein>
<proteinExistence type="predicted"/>
<dbReference type="PROSITE" id="PS51257">
    <property type="entry name" value="PROKAR_LIPOPROTEIN"/>
    <property type="match status" value="1"/>
</dbReference>
<accession>A0A0P9YU07</accession>
<evidence type="ECO:0000313" key="3">
    <source>
        <dbReference type="Proteomes" id="UP000050554"/>
    </source>
</evidence>
<dbReference type="Proteomes" id="UP000050554">
    <property type="component" value="Unassembled WGS sequence"/>
</dbReference>
<comment type="caution">
    <text evidence="2">The sequence shown here is derived from an EMBL/GenBank/DDBJ whole genome shotgun (WGS) entry which is preliminary data.</text>
</comment>
<name>A0A0P9YU07_PSESI</name>
<feature type="chain" id="PRO_5006172728" evidence="1">
    <location>
        <begin position="21"/>
        <end position="63"/>
    </location>
</feature>
<dbReference type="AlphaFoldDB" id="A0A0P9YU07"/>
<dbReference type="RefSeq" id="WP_122781932.1">
    <property type="nucleotide sequence ID" value="NZ_LJRF01000214.1"/>
</dbReference>
<gene>
    <name evidence="2" type="ORF">ALO47_200072</name>
</gene>
<sequence>MKWVRVGTLFVVAVLLSACATMQTSCFSSDCQQLGANSSSLKVWWSPELRNDSSEYSLVHLND</sequence>
<keyword evidence="1" id="KW-0732">Signal</keyword>
<evidence type="ECO:0000313" key="2">
    <source>
        <dbReference type="EMBL" id="KPY42350.1"/>
    </source>
</evidence>
<organism evidence="2 3">
    <name type="scientific">Pseudomonas syringae pv. ribicola</name>
    <dbReference type="NCBI Taxonomy" id="55398"/>
    <lineage>
        <taxon>Bacteria</taxon>
        <taxon>Pseudomonadati</taxon>
        <taxon>Pseudomonadota</taxon>
        <taxon>Gammaproteobacteria</taxon>
        <taxon>Pseudomonadales</taxon>
        <taxon>Pseudomonadaceae</taxon>
        <taxon>Pseudomonas</taxon>
    </lineage>
</organism>
<evidence type="ECO:0000256" key="1">
    <source>
        <dbReference type="SAM" id="SignalP"/>
    </source>
</evidence>